<dbReference type="GO" id="GO:0006629">
    <property type="term" value="P:lipid metabolic process"/>
    <property type="evidence" value="ECO:0007669"/>
    <property type="project" value="UniProtKB-KW"/>
</dbReference>
<feature type="signal peptide" evidence="8">
    <location>
        <begin position="1"/>
        <end position="18"/>
    </location>
</feature>
<protein>
    <recommendedName>
        <fullName evidence="8">Carboxylic ester hydrolase</fullName>
        <ecNumber evidence="8">3.1.1.-</ecNumber>
    </recommendedName>
</protein>
<feature type="domain" description="Carboxylesterase type B" evidence="9">
    <location>
        <begin position="28"/>
        <end position="545"/>
    </location>
</feature>
<comment type="similarity">
    <text evidence="2 8">Belongs to the type-B carboxylesterase/lipase family.</text>
</comment>
<organism evidence="10 11">
    <name type="scientific">Myriangium duriaei CBS 260.36</name>
    <dbReference type="NCBI Taxonomy" id="1168546"/>
    <lineage>
        <taxon>Eukaryota</taxon>
        <taxon>Fungi</taxon>
        <taxon>Dikarya</taxon>
        <taxon>Ascomycota</taxon>
        <taxon>Pezizomycotina</taxon>
        <taxon>Dothideomycetes</taxon>
        <taxon>Dothideomycetidae</taxon>
        <taxon>Myriangiales</taxon>
        <taxon>Myriangiaceae</taxon>
        <taxon>Myriangium</taxon>
    </lineage>
</organism>
<dbReference type="Pfam" id="PF00135">
    <property type="entry name" value="COesterase"/>
    <property type="match status" value="1"/>
</dbReference>
<dbReference type="EC" id="3.1.1.-" evidence="8"/>
<dbReference type="Proteomes" id="UP000799439">
    <property type="component" value="Unassembled WGS sequence"/>
</dbReference>
<dbReference type="GO" id="GO:0005576">
    <property type="term" value="C:extracellular region"/>
    <property type="evidence" value="ECO:0007669"/>
    <property type="project" value="UniProtKB-SubCell"/>
</dbReference>
<evidence type="ECO:0000256" key="8">
    <source>
        <dbReference type="RuleBase" id="RU361235"/>
    </source>
</evidence>
<comment type="caution">
    <text evidence="10">The sequence shown here is derived from an EMBL/GenBank/DDBJ whole genome shotgun (WGS) entry which is preliminary data.</text>
</comment>
<dbReference type="SUPFAM" id="SSF53474">
    <property type="entry name" value="alpha/beta-Hydrolases"/>
    <property type="match status" value="1"/>
</dbReference>
<keyword evidence="5 8" id="KW-0378">Hydrolase</keyword>
<dbReference type="InterPro" id="IPR019826">
    <property type="entry name" value="Carboxylesterase_B_AS"/>
</dbReference>
<dbReference type="AlphaFoldDB" id="A0A9P4JAR2"/>
<dbReference type="OrthoDB" id="408631at2759"/>
<sequence length="574" mass="61577">MLFKSASTLLAFASSVLALPHDTRASNPTAITKNGTVTGASANGIESFMGIPFALPPVGPLRLKPPQSYNQAYPGGSFTATNTPRACPQFQGSFSALELSLLSAAANTVGNILDIPFFHIPTETGEDCLTLNVQRPAGTAANAKLPVLLYIFGGGFEFGSTQSYDGSKIINAGVSGTAKGHPVIYVAINYRVAGFGFLAGKELKADGSTNLGLRDQRLALQWVAENIAAFGGDPSKVTIWGESAGAISVFDHLLINGGDNTYNGQPLFRGAIMDSGSVAPAEPVDTPKAQNIYDAVVQKAGCGGQSDTLACLRTVPYDTLLTAVNSVPAILSYSALDLSYLPRPDPTDNFFPDSPDDAIAKKAYAKVPIIIGDQEDEGTLFALFQPNITNQAQVVEYLQSYFPTVADPSLIPNLVASYPDHASAGSPFNTGILYNIYPEFKRMAAILGDITFTLTRRATLSVLSTTQPSWSYIDSHLYLLPILGTFHATDVLESFDGTPAPLPAQTYQTYYTSFAYYLDPNQISTKGPLINWPQYTNQSPLLLHLYALYNTVMEDNFRMDQFKALNASFGQLKI</sequence>
<evidence type="ECO:0000259" key="9">
    <source>
        <dbReference type="Pfam" id="PF00135"/>
    </source>
</evidence>
<feature type="chain" id="PRO_5040530856" description="Carboxylic ester hydrolase" evidence="8">
    <location>
        <begin position="19"/>
        <end position="574"/>
    </location>
</feature>
<evidence type="ECO:0000256" key="5">
    <source>
        <dbReference type="ARBA" id="ARBA00022801"/>
    </source>
</evidence>
<evidence type="ECO:0000256" key="2">
    <source>
        <dbReference type="ARBA" id="ARBA00005964"/>
    </source>
</evidence>
<dbReference type="InterPro" id="IPR029058">
    <property type="entry name" value="AB_hydrolase_fold"/>
</dbReference>
<evidence type="ECO:0000256" key="4">
    <source>
        <dbReference type="ARBA" id="ARBA00022729"/>
    </source>
</evidence>
<reference evidence="10" key="1">
    <citation type="journal article" date="2020" name="Stud. Mycol.">
        <title>101 Dothideomycetes genomes: a test case for predicting lifestyles and emergence of pathogens.</title>
        <authorList>
            <person name="Haridas S."/>
            <person name="Albert R."/>
            <person name="Binder M."/>
            <person name="Bloem J."/>
            <person name="Labutti K."/>
            <person name="Salamov A."/>
            <person name="Andreopoulos B."/>
            <person name="Baker S."/>
            <person name="Barry K."/>
            <person name="Bills G."/>
            <person name="Bluhm B."/>
            <person name="Cannon C."/>
            <person name="Castanera R."/>
            <person name="Culley D."/>
            <person name="Daum C."/>
            <person name="Ezra D."/>
            <person name="Gonzalez J."/>
            <person name="Henrissat B."/>
            <person name="Kuo A."/>
            <person name="Liang C."/>
            <person name="Lipzen A."/>
            <person name="Lutzoni F."/>
            <person name="Magnuson J."/>
            <person name="Mondo S."/>
            <person name="Nolan M."/>
            <person name="Ohm R."/>
            <person name="Pangilinan J."/>
            <person name="Park H.-J."/>
            <person name="Ramirez L."/>
            <person name="Alfaro M."/>
            <person name="Sun H."/>
            <person name="Tritt A."/>
            <person name="Yoshinaga Y."/>
            <person name="Zwiers L.-H."/>
            <person name="Turgeon B."/>
            <person name="Goodwin S."/>
            <person name="Spatafora J."/>
            <person name="Crous P."/>
            <person name="Grigoriev I."/>
        </authorList>
    </citation>
    <scope>NUCLEOTIDE SEQUENCE</scope>
    <source>
        <strain evidence="10">CBS 260.36</strain>
    </source>
</reference>
<comment type="subcellular location">
    <subcellularLocation>
        <location evidence="1">Secreted</location>
    </subcellularLocation>
</comment>
<evidence type="ECO:0000256" key="6">
    <source>
        <dbReference type="ARBA" id="ARBA00023098"/>
    </source>
</evidence>
<keyword evidence="6" id="KW-0443">Lipid metabolism</keyword>
<dbReference type="Gene3D" id="3.40.50.1820">
    <property type="entry name" value="alpha/beta hydrolase"/>
    <property type="match status" value="1"/>
</dbReference>
<keyword evidence="7" id="KW-0325">Glycoprotein</keyword>
<accession>A0A9P4JAR2</accession>
<gene>
    <name evidence="10" type="ORF">K461DRAFT_75828</name>
</gene>
<proteinExistence type="inferred from homology"/>
<evidence type="ECO:0000313" key="11">
    <source>
        <dbReference type="Proteomes" id="UP000799439"/>
    </source>
</evidence>
<evidence type="ECO:0000256" key="1">
    <source>
        <dbReference type="ARBA" id="ARBA00004613"/>
    </source>
</evidence>
<dbReference type="InterPro" id="IPR050309">
    <property type="entry name" value="Type-B_Carboxylest/Lipase"/>
</dbReference>
<evidence type="ECO:0000256" key="7">
    <source>
        <dbReference type="ARBA" id="ARBA00023180"/>
    </source>
</evidence>
<keyword evidence="3" id="KW-0964">Secreted</keyword>
<dbReference type="GO" id="GO:0016787">
    <property type="term" value="F:hydrolase activity"/>
    <property type="evidence" value="ECO:0007669"/>
    <property type="project" value="UniProtKB-KW"/>
</dbReference>
<dbReference type="EMBL" id="ML996082">
    <property type="protein sequence ID" value="KAF2155568.1"/>
    <property type="molecule type" value="Genomic_DNA"/>
</dbReference>
<name>A0A9P4JAR2_9PEZI</name>
<evidence type="ECO:0000313" key="10">
    <source>
        <dbReference type="EMBL" id="KAF2155568.1"/>
    </source>
</evidence>
<keyword evidence="11" id="KW-1185">Reference proteome</keyword>
<dbReference type="FunFam" id="3.40.50.1820:FF:000213">
    <property type="entry name" value="Carboxylic ester hydrolase"/>
    <property type="match status" value="1"/>
</dbReference>
<evidence type="ECO:0000256" key="3">
    <source>
        <dbReference type="ARBA" id="ARBA00022525"/>
    </source>
</evidence>
<dbReference type="PANTHER" id="PTHR11559">
    <property type="entry name" value="CARBOXYLESTERASE"/>
    <property type="match status" value="1"/>
</dbReference>
<keyword evidence="4 8" id="KW-0732">Signal</keyword>
<dbReference type="PROSITE" id="PS00122">
    <property type="entry name" value="CARBOXYLESTERASE_B_1"/>
    <property type="match status" value="1"/>
</dbReference>
<dbReference type="InterPro" id="IPR002018">
    <property type="entry name" value="CarbesteraseB"/>
</dbReference>